<dbReference type="EMBL" id="JADBJN010000002">
    <property type="protein sequence ID" value="KAG5675482.1"/>
    <property type="molecule type" value="Genomic_DNA"/>
</dbReference>
<evidence type="ECO:0008006" key="4">
    <source>
        <dbReference type="Google" id="ProtNLM"/>
    </source>
</evidence>
<proteinExistence type="predicted"/>
<dbReference type="Pfam" id="PF11105">
    <property type="entry name" value="CCAP"/>
    <property type="match status" value="1"/>
</dbReference>
<protein>
    <recommendedName>
        <fullName evidence="4">Cardioactive peptide</fullName>
    </recommendedName>
</protein>
<evidence type="ECO:0000313" key="2">
    <source>
        <dbReference type="EMBL" id="KAG5675482.1"/>
    </source>
</evidence>
<comment type="caution">
    <text evidence="2">The sequence shown here is derived from an EMBL/GenBank/DDBJ whole genome shotgun (WGS) entry which is preliminary data.</text>
</comment>
<evidence type="ECO:0000256" key="1">
    <source>
        <dbReference type="SAM" id="SignalP"/>
    </source>
</evidence>
<gene>
    <name evidence="2" type="ORF">PVAND_005383</name>
</gene>
<accession>A0A9J6C0E8</accession>
<keyword evidence="1" id="KW-0732">Signal</keyword>
<reference evidence="2" key="1">
    <citation type="submission" date="2021-03" db="EMBL/GenBank/DDBJ databases">
        <title>Chromosome level genome of the anhydrobiotic midge Polypedilum vanderplanki.</title>
        <authorList>
            <person name="Yoshida Y."/>
            <person name="Kikawada T."/>
            <person name="Gusev O."/>
        </authorList>
    </citation>
    <scope>NUCLEOTIDE SEQUENCE</scope>
    <source>
        <strain evidence="2">NIAS01</strain>
        <tissue evidence="2">Whole body or cell culture</tissue>
    </source>
</reference>
<evidence type="ECO:0000313" key="3">
    <source>
        <dbReference type="Proteomes" id="UP001107558"/>
    </source>
</evidence>
<feature type="signal peptide" evidence="1">
    <location>
        <begin position="1"/>
        <end position="16"/>
    </location>
</feature>
<organism evidence="2 3">
    <name type="scientific">Polypedilum vanderplanki</name>
    <name type="common">Sleeping chironomid midge</name>
    <dbReference type="NCBI Taxonomy" id="319348"/>
    <lineage>
        <taxon>Eukaryota</taxon>
        <taxon>Metazoa</taxon>
        <taxon>Ecdysozoa</taxon>
        <taxon>Arthropoda</taxon>
        <taxon>Hexapoda</taxon>
        <taxon>Insecta</taxon>
        <taxon>Pterygota</taxon>
        <taxon>Neoptera</taxon>
        <taxon>Endopterygota</taxon>
        <taxon>Diptera</taxon>
        <taxon>Nematocera</taxon>
        <taxon>Chironomoidea</taxon>
        <taxon>Chironomidae</taxon>
        <taxon>Chironominae</taxon>
        <taxon>Polypedilum</taxon>
        <taxon>Polypedilum</taxon>
    </lineage>
</organism>
<sequence length="131" mass="14854">MLILLITFIGLEVINCAVLSERDPRNSYKQYNGNQVDTKAKRPFCNAFTGCGRKRSNEVVPPVPVQSFEDDDGISDLLELNSEPAIENLMRQIMSEAKMYEAIQEANREMFLQKLKHANNANRTPSAYSLQ</sequence>
<feature type="chain" id="PRO_5039915318" description="Cardioactive peptide" evidence="1">
    <location>
        <begin position="17"/>
        <end position="131"/>
    </location>
</feature>
<dbReference type="InterPro" id="IPR024276">
    <property type="entry name" value="CCAP"/>
</dbReference>
<name>A0A9J6C0E8_POLVA</name>
<dbReference type="Proteomes" id="UP001107558">
    <property type="component" value="Chromosome 2"/>
</dbReference>
<dbReference type="AlphaFoldDB" id="A0A9J6C0E8"/>
<dbReference type="OrthoDB" id="6134464at2759"/>
<keyword evidence="3" id="KW-1185">Reference proteome</keyword>